<evidence type="ECO:0000256" key="1">
    <source>
        <dbReference type="SAM" id="MobiDB-lite"/>
    </source>
</evidence>
<organism evidence="2 3">
    <name type="scientific">Monosporascus ibericus</name>
    <dbReference type="NCBI Taxonomy" id="155417"/>
    <lineage>
        <taxon>Eukaryota</taxon>
        <taxon>Fungi</taxon>
        <taxon>Dikarya</taxon>
        <taxon>Ascomycota</taxon>
        <taxon>Pezizomycotina</taxon>
        <taxon>Sordariomycetes</taxon>
        <taxon>Xylariomycetidae</taxon>
        <taxon>Xylariales</taxon>
        <taxon>Xylariales incertae sedis</taxon>
        <taxon>Monosporascus</taxon>
    </lineage>
</organism>
<protein>
    <submittedName>
        <fullName evidence="2">Uncharacterized protein</fullName>
    </submittedName>
</protein>
<dbReference type="AlphaFoldDB" id="A0A4Q4THJ7"/>
<evidence type="ECO:0000313" key="2">
    <source>
        <dbReference type="EMBL" id="RYP06391.1"/>
    </source>
</evidence>
<name>A0A4Q4THJ7_9PEZI</name>
<sequence length="338" mass="37795">MDLEAINHELWPESPTIEVTDAATSSCVTCLRDLSEHRIECPEHELLALFWPPNSPDFERNGVHTLGMERDFLRLAIEYLYLSADEQQLPLYPHHRTLYLPKPATHATASLYPETWNPWPSFTSAWATRTTPASDHWGFRFPRSQTTTRAPPPHALDRATCRAGWCALRDLLQAELAGRGRSAATLRAVADVFDRVRALSLSPEDTMWCVIADVRSAAAREDAASELAGQNLSGVVRVLEVGCWGSDEEDDDHGVGGSGDGGDDSVAGWLGGRRRREKVPTREEVEDEVYVWSSRPDIVEACHHEFQRRRTYGNETPVTPLMIPSGQTVLSVRWRLSG</sequence>
<evidence type="ECO:0000313" key="3">
    <source>
        <dbReference type="Proteomes" id="UP000293360"/>
    </source>
</evidence>
<dbReference type="OrthoDB" id="4722837at2759"/>
<keyword evidence="3" id="KW-1185">Reference proteome</keyword>
<dbReference type="EMBL" id="QJNU01000132">
    <property type="protein sequence ID" value="RYP06391.1"/>
    <property type="molecule type" value="Genomic_DNA"/>
</dbReference>
<gene>
    <name evidence="2" type="ORF">DL764_003196</name>
</gene>
<comment type="caution">
    <text evidence="2">The sequence shown here is derived from an EMBL/GenBank/DDBJ whole genome shotgun (WGS) entry which is preliminary data.</text>
</comment>
<accession>A0A4Q4THJ7</accession>
<dbReference type="Proteomes" id="UP000293360">
    <property type="component" value="Unassembled WGS sequence"/>
</dbReference>
<reference evidence="2 3" key="1">
    <citation type="submission" date="2018-06" db="EMBL/GenBank/DDBJ databases">
        <title>Complete Genomes of Monosporascus.</title>
        <authorList>
            <person name="Robinson A.J."/>
            <person name="Natvig D.O."/>
        </authorList>
    </citation>
    <scope>NUCLEOTIDE SEQUENCE [LARGE SCALE GENOMIC DNA]</scope>
    <source>
        <strain evidence="2 3">CBS 110550</strain>
    </source>
</reference>
<proteinExistence type="predicted"/>
<feature type="region of interest" description="Disordered" evidence="1">
    <location>
        <begin position="249"/>
        <end position="278"/>
    </location>
</feature>